<evidence type="ECO:0000256" key="1">
    <source>
        <dbReference type="SAM" id="MobiDB-lite"/>
    </source>
</evidence>
<keyword evidence="2" id="KW-0812">Transmembrane</keyword>
<dbReference type="GO" id="GO:0000272">
    <property type="term" value="P:polysaccharide catabolic process"/>
    <property type="evidence" value="ECO:0007669"/>
    <property type="project" value="InterPro"/>
</dbReference>
<organism evidence="4">
    <name type="scientific">bioreactor metagenome</name>
    <dbReference type="NCBI Taxonomy" id="1076179"/>
    <lineage>
        <taxon>unclassified sequences</taxon>
        <taxon>metagenomes</taxon>
        <taxon>ecological metagenomes</taxon>
    </lineage>
</organism>
<keyword evidence="2" id="KW-0472">Membrane</keyword>
<evidence type="ECO:0000313" key="4">
    <source>
        <dbReference type="EMBL" id="MPM49486.1"/>
    </source>
</evidence>
<feature type="region of interest" description="Disordered" evidence="1">
    <location>
        <begin position="167"/>
        <end position="194"/>
    </location>
</feature>
<feature type="compositionally biased region" description="Pro residues" evidence="1">
    <location>
        <begin position="171"/>
        <end position="193"/>
    </location>
</feature>
<feature type="domain" description="Cohesin" evidence="3">
    <location>
        <begin position="31"/>
        <end position="154"/>
    </location>
</feature>
<evidence type="ECO:0000259" key="3">
    <source>
        <dbReference type="Pfam" id="PF00963"/>
    </source>
</evidence>
<dbReference type="InterPro" id="IPR002102">
    <property type="entry name" value="Cohesin_dom"/>
</dbReference>
<reference evidence="4" key="1">
    <citation type="submission" date="2019-08" db="EMBL/GenBank/DDBJ databases">
        <authorList>
            <person name="Kucharzyk K."/>
            <person name="Murdoch R.W."/>
            <person name="Higgins S."/>
            <person name="Loffler F."/>
        </authorList>
    </citation>
    <scope>NUCLEOTIDE SEQUENCE</scope>
</reference>
<comment type="caution">
    <text evidence="4">The sequence shown here is derived from an EMBL/GenBank/DDBJ whole genome shotgun (WGS) entry which is preliminary data.</text>
</comment>
<keyword evidence="2" id="KW-1133">Transmembrane helix</keyword>
<dbReference type="CDD" id="cd08547">
    <property type="entry name" value="Type_II_cohesin"/>
    <property type="match status" value="1"/>
</dbReference>
<dbReference type="InterPro" id="IPR008965">
    <property type="entry name" value="CBM2/CBM3_carb-bd_dom_sf"/>
</dbReference>
<feature type="transmembrane region" description="Helical" evidence="2">
    <location>
        <begin position="210"/>
        <end position="232"/>
    </location>
</feature>
<dbReference type="GO" id="GO:0030246">
    <property type="term" value="F:carbohydrate binding"/>
    <property type="evidence" value="ECO:0007669"/>
    <property type="project" value="InterPro"/>
</dbReference>
<protein>
    <recommendedName>
        <fullName evidence="3">Cohesin domain-containing protein</fullName>
    </recommendedName>
</protein>
<dbReference type="AlphaFoldDB" id="A0A645A9A1"/>
<sequence>MKRTLLFLLALACTAAMLPLTHARAEEEPVSIQVDTVSGESGGEVDVPVLLDDCVGVDSVQLDLNYDADALSLVFVTFGGLFTASEYNGDEAGRVRVACASALGLKEPGALLTLRFALVSESGSAVTVTSAVVTRVDSDYNQSESLVTVENGGVTLGSAPLPAAKVTPWIPATPTPSPSPTPTPTPNPTPAPTPTTAADAALALAQRIPVAAYIVTGALVLILILLLSLASVKRKQSNG</sequence>
<name>A0A645A9A1_9ZZZZ</name>
<dbReference type="EMBL" id="VSSQ01012544">
    <property type="protein sequence ID" value="MPM49486.1"/>
    <property type="molecule type" value="Genomic_DNA"/>
</dbReference>
<dbReference type="Pfam" id="PF00963">
    <property type="entry name" value="Cohesin"/>
    <property type="match status" value="1"/>
</dbReference>
<proteinExistence type="predicted"/>
<accession>A0A645A9A1</accession>
<evidence type="ECO:0000256" key="2">
    <source>
        <dbReference type="SAM" id="Phobius"/>
    </source>
</evidence>
<gene>
    <name evidence="4" type="ORF">SDC9_96216</name>
</gene>
<dbReference type="Gene3D" id="2.60.40.680">
    <property type="match status" value="1"/>
</dbReference>
<dbReference type="SUPFAM" id="SSF49384">
    <property type="entry name" value="Carbohydrate-binding domain"/>
    <property type="match status" value="1"/>
</dbReference>